<sequence>MTLPRLAVVWNDGNGQLWAQAWSLVPTGDSLALGLSTRLLAGPNVNYVEAGAVPAALAALTGFDGWVQDPSGLSLMVMTLGSDGQPTGVAASLWLRPDADGNLPTVPEGWQTVLQLAQKRAFYETYPQFIAPSTSYSQPSTGLHLGVSRESGWLLYYGAAVIEGLADGVDHLFVQPVVRTGQAVIDGGGLILVDGYQPLNPHIAGMLQGERTWYGGTFNLLMDGVVVIPVLQSGRRVIGVGQTVVYEWASARAYNAVAPQVAELQATAAALRAEWARHSLEVQAQWRLVQLNGQVPGAHFLARHSPDVPLEALKNRAMHGIDPWTGKVVMYSGRPAMVDSTRFTSYEAMEEAIAKAQQVFRAEYPSGVAPNKVRIRLDMCRPVGEGFAQGTGEYRSGLSRVIVVLNRYGLPETVFPLFGAR</sequence>
<dbReference type="EMBL" id="JACEFB010000011">
    <property type="protein sequence ID" value="MBA2227185.1"/>
    <property type="molecule type" value="Genomic_DNA"/>
</dbReference>
<dbReference type="Proteomes" id="UP000542342">
    <property type="component" value="Unassembled WGS sequence"/>
</dbReference>
<keyword evidence="2" id="KW-1185">Reference proteome</keyword>
<gene>
    <name evidence="1" type="ORF">H0921_13560</name>
</gene>
<evidence type="ECO:0000313" key="2">
    <source>
        <dbReference type="Proteomes" id="UP000542342"/>
    </source>
</evidence>
<reference evidence="1 2" key="1">
    <citation type="submission" date="2020-07" db="EMBL/GenBank/DDBJ databases">
        <title>Thermogemmata thermophila gen. nov., sp. nov., a novel moderate thermophilic planctomycete from a Kamchatka hot spring.</title>
        <authorList>
            <person name="Elcheninov A.G."/>
            <person name="Podosokorskaya O.A."/>
            <person name="Kovaleva O.L."/>
            <person name="Novikov A."/>
            <person name="Bonch-Osmolovskaya E.A."/>
            <person name="Toshchakov S.V."/>
            <person name="Kublanov I.V."/>
        </authorList>
    </citation>
    <scope>NUCLEOTIDE SEQUENCE [LARGE SCALE GENOMIC DNA]</scope>
    <source>
        <strain evidence="1 2">2918</strain>
    </source>
</reference>
<comment type="caution">
    <text evidence="1">The sequence shown here is derived from an EMBL/GenBank/DDBJ whole genome shotgun (WGS) entry which is preliminary data.</text>
</comment>
<organism evidence="1 2">
    <name type="scientific">Thermogemmata fonticola</name>
    <dbReference type="NCBI Taxonomy" id="2755323"/>
    <lineage>
        <taxon>Bacteria</taxon>
        <taxon>Pseudomonadati</taxon>
        <taxon>Planctomycetota</taxon>
        <taxon>Planctomycetia</taxon>
        <taxon>Gemmatales</taxon>
        <taxon>Gemmataceae</taxon>
        <taxon>Thermogemmata</taxon>
    </lineage>
</organism>
<evidence type="ECO:0000313" key="1">
    <source>
        <dbReference type="EMBL" id="MBA2227185.1"/>
    </source>
</evidence>
<proteinExistence type="predicted"/>
<protein>
    <submittedName>
        <fullName evidence="1">Uncharacterized protein</fullName>
    </submittedName>
</protein>
<dbReference type="RefSeq" id="WP_194539021.1">
    <property type="nucleotide sequence ID" value="NZ_JACEFB010000011.1"/>
</dbReference>
<name>A0A7V8VFX9_9BACT</name>
<accession>A0A7V8VFX9</accession>
<dbReference type="AlphaFoldDB" id="A0A7V8VFX9"/>